<dbReference type="SMART" id="SM00382">
    <property type="entry name" value="AAA"/>
    <property type="match status" value="1"/>
</dbReference>
<keyword evidence="5" id="KW-1133">Transmembrane helix</keyword>
<feature type="domain" description="ABC transporter" evidence="6">
    <location>
        <begin position="510"/>
        <end position="731"/>
    </location>
</feature>
<dbReference type="Pfam" id="PF00005">
    <property type="entry name" value="ABC_tran"/>
    <property type="match status" value="1"/>
</dbReference>
<protein>
    <recommendedName>
        <fullName evidence="6">ABC transporter domain-containing protein</fullName>
    </recommendedName>
</protein>
<organism evidence="7 8">
    <name type="scientific">Kitasatospora arboriphila</name>
    <dbReference type="NCBI Taxonomy" id="258052"/>
    <lineage>
        <taxon>Bacteria</taxon>
        <taxon>Bacillati</taxon>
        <taxon>Actinomycetota</taxon>
        <taxon>Actinomycetes</taxon>
        <taxon>Kitasatosporales</taxon>
        <taxon>Streptomycetaceae</taxon>
        <taxon>Kitasatospora</taxon>
    </lineage>
</organism>
<dbReference type="EMBL" id="BAAALD010000005">
    <property type="protein sequence ID" value="GAA1072013.1"/>
    <property type="molecule type" value="Genomic_DNA"/>
</dbReference>
<evidence type="ECO:0000313" key="7">
    <source>
        <dbReference type="EMBL" id="GAA1072013.1"/>
    </source>
</evidence>
<gene>
    <name evidence="7" type="ORF">GCM10009663_09410</name>
</gene>
<dbReference type="PANTHER" id="PTHR24220">
    <property type="entry name" value="IMPORT ATP-BINDING PROTEIN"/>
    <property type="match status" value="1"/>
</dbReference>
<feature type="region of interest" description="Disordered" evidence="4">
    <location>
        <begin position="234"/>
        <end position="256"/>
    </location>
</feature>
<keyword evidence="3" id="KW-0067">ATP-binding</keyword>
<feature type="compositionally biased region" description="Basic residues" evidence="4">
    <location>
        <begin position="480"/>
        <end position="491"/>
    </location>
</feature>
<evidence type="ECO:0000259" key="6">
    <source>
        <dbReference type="PROSITE" id="PS50893"/>
    </source>
</evidence>
<accession>A0ABN1TB52</accession>
<sequence length="732" mass="75669">MGDLIRDAECEFEGEEETAEAVGSGRSRLVRRRRALLAVAASAALIACGGLGAAGLVKSPAERAADTAPPPGTLLTAEATTKVLTRATVTRGQVYPPTRYDVTPAASSPDITQLYVSALAVKAGDAVANGQLLAEVSGRPLFVLKGAVPAYRDLKPGANGSDVAQLQAALADLGHGRGSDAEGEYGPGTAQAVTDFYRQLGHPAPTAGAAAEQAVDAAKRAVEADQRTVDDLKARQGSAAAAPPSGAPSAAPADQGALPGLAAQLDEAERRLSDDRAALARAQAADGPVVPAGEVVFLPVLPAAVTAVNATVGAPVAGPLLSLTSGDLVVTGQLTPGQAPGITPGMAVEILSESTGTVVRGEVAELGPQTTAPPAGRVIAIGGTAAPAGSGTGAAAAAPAAPAPPPPGALRTAEDHSHRAAARRPRRPERPHHRPAQRHRPAGAVRASRRRVHRRHRADGGHPDRLHGPPGHRPGDHRGERRRVRGRHPRAGRAAAAGRPGGGRPVSEVIRLEGVGRSFAGPPPVTALHPCDLSVRRGEFVAVTGPSGSGKSTLLHLLGLLDTPTTGRYELDGIDTGSLRDRDRSALRGRRIGFVFQSFQLLPHRTAEENVQLAQVYNRVPREQRRTAAREALHLVGLGHRVEALPTTLSGGERQRVAVARALVNRPDLLLCDEPTGNLDSASAGAVLEQFERLNDEGYTLVMITHDPAVAARARRVVRIADGRLTEPAAVR</sequence>
<dbReference type="SUPFAM" id="SSF47090">
    <property type="entry name" value="PGBD-like"/>
    <property type="match status" value="1"/>
</dbReference>
<dbReference type="InterPro" id="IPR003593">
    <property type="entry name" value="AAA+_ATPase"/>
</dbReference>
<dbReference type="Pfam" id="PF01471">
    <property type="entry name" value="PG_binding_1"/>
    <property type="match status" value="1"/>
</dbReference>
<keyword evidence="5" id="KW-0472">Membrane</keyword>
<dbReference type="InterPro" id="IPR036365">
    <property type="entry name" value="PGBD-like_sf"/>
</dbReference>
<dbReference type="InterPro" id="IPR002477">
    <property type="entry name" value="Peptidoglycan-bd-like"/>
</dbReference>
<dbReference type="PANTHER" id="PTHR24220:SF86">
    <property type="entry name" value="ABC TRANSPORTER ABCH.1"/>
    <property type="match status" value="1"/>
</dbReference>
<proteinExistence type="predicted"/>
<dbReference type="SUPFAM" id="SSF52540">
    <property type="entry name" value="P-loop containing nucleoside triphosphate hydrolases"/>
    <property type="match status" value="1"/>
</dbReference>
<reference evidence="7 8" key="1">
    <citation type="journal article" date="2019" name="Int. J. Syst. Evol. Microbiol.">
        <title>The Global Catalogue of Microorganisms (GCM) 10K type strain sequencing project: providing services to taxonomists for standard genome sequencing and annotation.</title>
        <authorList>
            <consortium name="The Broad Institute Genomics Platform"/>
            <consortium name="The Broad Institute Genome Sequencing Center for Infectious Disease"/>
            <person name="Wu L."/>
            <person name="Ma J."/>
        </authorList>
    </citation>
    <scope>NUCLEOTIDE SEQUENCE [LARGE SCALE GENOMIC DNA]</scope>
    <source>
        <strain evidence="7 8">JCM 13002</strain>
    </source>
</reference>
<evidence type="ECO:0000313" key="8">
    <source>
        <dbReference type="Proteomes" id="UP001499987"/>
    </source>
</evidence>
<name>A0ABN1TB52_9ACTN</name>
<keyword evidence="8" id="KW-1185">Reference proteome</keyword>
<keyword evidence="2" id="KW-0547">Nucleotide-binding</keyword>
<keyword evidence="5" id="KW-0812">Transmembrane</keyword>
<evidence type="ECO:0000256" key="1">
    <source>
        <dbReference type="ARBA" id="ARBA00022448"/>
    </source>
</evidence>
<dbReference type="Gene3D" id="1.10.101.10">
    <property type="entry name" value="PGBD-like superfamily/PGBD"/>
    <property type="match status" value="1"/>
</dbReference>
<dbReference type="InterPro" id="IPR015854">
    <property type="entry name" value="ABC_transpr_LolD-like"/>
</dbReference>
<dbReference type="Proteomes" id="UP001499987">
    <property type="component" value="Unassembled WGS sequence"/>
</dbReference>
<keyword evidence="1" id="KW-0813">Transport</keyword>
<comment type="caution">
    <text evidence="7">The sequence shown here is derived from an EMBL/GenBank/DDBJ whole genome shotgun (WGS) entry which is preliminary data.</text>
</comment>
<evidence type="ECO:0000256" key="3">
    <source>
        <dbReference type="ARBA" id="ARBA00022840"/>
    </source>
</evidence>
<dbReference type="InterPro" id="IPR017911">
    <property type="entry name" value="MacB-like_ATP-bd"/>
</dbReference>
<dbReference type="InterPro" id="IPR003439">
    <property type="entry name" value="ABC_transporter-like_ATP-bd"/>
</dbReference>
<dbReference type="InterPro" id="IPR017871">
    <property type="entry name" value="ABC_transporter-like_CS"/>
</dbReference>
<evidence type="ECO:0000256" key="4">
    <source>
        <dbReference type="SAM" id="MobiDB-lite"/>
    </source>
</evidence>
<evidence type="ECO:0000256" key="5">
    <source>
        <dbReference type="SAM" id="Phobius"/>
    </source>
</evidence>
<dbReference type="PROSITE" id="PS50893">
    <property type="entry name" value="ABC_TRANSPORTER_2"/>
    <property type="match status" value="1"/>
</dbReference>
<feature type="region of interest" description="Disordered" evidence="4">
    <location>
        <begin position="388"/>
        <end position="506"/>
    </location>
</feature>
<feature type="compositionally biased region" description="Low complexity" evidence="4">
    <location>
        <begin position="237"/>
        <end position="253"/>
    </location>
</feature>
<dbReference type="InterPro" id="IPR036366">
    <property type="entry name" value="PGBDSf"/>
</dbReference>
<feature type="compositionally biased region" description="Basic and acidic residues" evidence="4">
    <location>
        <begin position="458"/>
        <end position="479"/>
    </location>
</feature>
<feature type="compositionally biased region" description="Basic residues" evidence="4">
    <location>
        <begin position="419"/>
        <end position="457"/>
    </location>
</feature>
<dbReference type="CDD" id="cd03255">
    <property type="entry name" value="ABC_MJ0796_LolCDE_FtsE"/>
    <property type="match status" value="1"/>
</dbReference>
<dbReference type="PROSITE" id="PS00211">
    <property type="entry name" value="ABC_TRANSPORTER_1"/>
    <property type="match status" value="1"/>
</dbReference>
<evidence type="ECO:0000256" key="2">
    <source>
        <dbReference type="ARBA" id="ARBA00022741"/>
    </source>
</evidence>
<feature type="transmembrane region" description="Helical" evidence="5">
    <location>
        <begin position="35"/>
        <end position="57"/>
    </location>
</feature>
<feature type="compositionally biased region" description="Low complexity" evidence="4">
    <location>
        <begin position="388"/>
        <end position="400"/>
    </location>
</feature>
<dbReference type="InterPro" id="IPR027417">
    <property type="entry name" value="P-loop_NTPase"/>
</dbReference>
<dbReference type="Gene3D" id="3.40.50.300">
    <property type="entry name" value="P-loop containing nucleotide triphosphate hydrolases"/>
    <property type="match status" value="1"/>
</dbReference>